<evidence type="ECO:0000256" key="4">
    <source>
        <dbReference type="ARBA" id="ARBA00023014"/>
    </source>
</evidence>
<name>A0A381NYT2_9ZZZZ</name>
<dbReference type="GO" id="GO:0051536">
    <property type="term" value="F:iron-sulfur cluster binding"/>
    <property type="evidence" value="ECO:0007669"/>
    <property type="project" value="UniProtKB-KW"/>
</dbReference>
<evidence type="ECO:0008006" key="8">
    <source>
        <dbReference type="Google" id="ProtNLM"/>
    </source>
</evidence>
<dbReference type="GO" id="GO:0046872">
    <property type="term" value="F:metal ion binding"/>
    <property type="evidence" value="ECO:0007669"/>
    <property type="project" value="UniProtKB-KW"/>
</dbReference>
<dbReference type="PANTHER" id="PTHR11228">
    <property type="entry name" value="RADICAL SAM DOMAIN PROTEIN"/>
    <property type="match status" value="1"/>
</dbReference>
<feature type="domain" description="Radical SAM core" evidence="5">
    <location>
        <begin position="14"/>
        <end position="154"/>
    </location>
</feature>
<sequence length="292" mass="33960">MEITFNIPLGIDIEFNEACNASCVYCPVSINPRRKNKHMSLEDSDSIFKKLEKQTIEFISFSLFNEPLLDPFFNQRIEQLRKYKLYKTLSLHTNGILLTPKILDFLEESDLKHMVFNFPSAIEEEWSTQMGMHKKHFLPTLDNILSFCESFKNVQVTIEMNQKLFYDKPKEYREGLTKMFDERVYFDLAPLVNQAGNIVNEHVASPPVKRTFKHAFCRDGKLLNSLTINHNGDCRLCCKDYHKKYTVGNILTDSVKDILTSKESKRLISQIYGSKPKDKDLLCKSCTNFLTI</sequence>
<dbReference type="SUPFAM" id="SSF102114">
    <property type="entry name" value="Radical SAM enzymes"/>
    <property type="match status" value="1"/>
</dbReference>
<dbReference type="CDD" id="cd01335">
    <property type="entry name" value="Radical_SAM"/>
    <property type="match status" value="1"/>
</dbReference>
<dbReference type="SFLD" id="SFLDG01067">
    <property type="entry name" value="SPASM/twitch_domain_containing"/>
    <property type="match status" value="1"/>
</dbReference>
<proteinExistence type="predicted"/>
<dbReference type="InterPro" id="IPR023885">
    <property type="entry name" value="4Fe4S-binding_SPASM_dom"/>
</dbReference>
<organism evidence="7">
    <name type="scientific">marine metagenome</name>
    <dbReference type="NCBI Taxonomy" id="408172"/>
    <lineage>
        <taxon>unclassified sequences</taxon>
        <taxon>metagenomes</taxon>
        <taxon>ecological metagenomes</taxon>
    </lineage>
</organism>
<gene>
    <name evidence="7" type="ORF">METZ01_LOCUS12381</name>
</gene>
<keyword evidence="4" id="KW-0411">Iron-sulfur</keyword>
<reference evidence="7" key="1">
    <citation type="submission" date="2018-05" db="EMBL/GenBank/DDBJ databases">
        <authorList>
            <person name="Lanie J.A."/>
            <person name="Ng W.-L."/>
            <person name="Kazmierczak K.M."/>
            <person name="Andrzejewski T.M."/>
            <person name="Davidsen T.M."/>
            <person name="Wayne K.J."/>
            <person name="Tettelin H."/>
            <person name="Glass J.I."/>
            <person name="Rusch D."/>
            <person name="Podicherti R."/>
            <person name="Tsui H.-C.T."/>
            <person name="Winkler M.E."/>
        </authorList>
    </citation>
    <scope>NUCLEOTIDE SEQUENCE</scope>
</reference>
<dbReference type="Gene3D" id="3.20.20.70">
    <property type="entry name" value="Aldolase class I"/>
    <property type="match status" value="1"/>
</dbReference>
<keyword evidence="3" id="KW-0408">Iron</keyword>
<evidence type="ECO:0000259" key="5">
    <source>
        <dbReference type="Pfam" id="PF04055"/>
    </source>
</evidence>
<dbReference type="CDD" id="cd21109">
    <property type="entry name" value="SPASM"/>
    <property type="match status" value="1"/>
</dbReference>
<dbReference type="GO" id="GO:0003824">
    <property type="term" value="F:catalytic activity"/>
    <property type="evidence" value="ECO:0007669"/>
    <property type="project" value="InterPro"/>
</dbReference>
<evidence type="ECO:0000256" key="2">
    <source>
        <dbReference type="ARBA" id="ARBA00022723"/>
    </source>
</evidence>
<dbReference type="AlphaFoldDB" id="A0A381NYT2"/>
<dbReference type="PANTHER" id="PTHR11228:SF7">
    <property type="entry name" value="PQQA PEPTIDE CYCLASE"/>
    <property type="match status" value="1"/>
</dbReference>
<dbReference type="EMBL" id="UINC01000684">
    <property type="protein sequence ID" value="SUZ59527.1"/>
    <property type="molecule type" value="Genomic_DNA"/>
</dbReference>
<evidence type="ECO:0000259" key="6">
    <source>
        <dbReference type="Pfam" id="PF13186"/>
    </source>
</evidence>
<dbReference type="Pfam" id="PF04055">
    <property type="entry name" value="Radical_SAM"/>
    <property type="match status" value="1"/>
</dbReference>
<dbReference type="InterPro" id="IPR007197">
    <property type="entry name" value="rSAM"/>
</dbReference>
<dbReference type="InterPro" id="IPR050377">
    <property type="entry name" value="Radical_SAM_PqqE_MftC-like"/>
</dbReference>
<evidence type="ECO:0000256" key="1">
    <source>
        <dbReference type="ARBA" id="ARBA00022691"/>
    </source>
</evidence>
<dbReference type="InterPro" id="IPR013785">
    <property type="entry name" value="Aldolase_TIM"/>
</dbReference>
<evidence type="ECO:0000256" key="3">
    <source>
        <dbReference type="ARBA" id="ARBA00023004"/>
    </source>
</evidence>
<dbReference type="InterPro" id="IPR058240">
    <property type="entry name" value="rSAM_sf"/>
</dbReference>
<feature type="domain" description="4Fe4S-binding SPASM" evidence="6">
    <location>
        <begin position="223"/>
        <end position="287"/>
    </location>
</feature>
<protein>
    <recommendedName>
        <fullName evidence="8">4Fe4S-binding SPASM domain-containing protein</fullName>
    </recommendedName>
</protein>
<keyword evidence="1" id="KW-0949">S-adenosyl-L-methionine</keyword>
<evidence type="ECO:0000313" key="7">
    <source>
        <dbReference type="EMBL" id="SUZ59527.1"/>
    </source>
</evidence>
<dbReference type="Pfam" id="PF13186">
    <property type="entry name" value="SPASM"/>
    <property type="match status" value="1"/>
</dbReference>
<keyword evidence="2" id="KW-0479">Metal-binding</keyword>
<accession>A0A381NYT2</accession>
<dbReference type="SFLD" id="SFLDS00029">
    <property type="entry name" value="Radical_SAM"/>
    <property type="match status" value="1"/>
</dbReference>